<dbReference type="SUPFAM" id="SSF47323">
    <property type="entry name" value="Anticodon-binding domain of a subclass of class I aminoacyl-tRNA synthetases"/>
    <property type="match status" value="1"/>
</dbReference>
<dbReference type="PANTHER" id="PTHR10890">
    <property type="entry name" value="CYSTEINYL-TRNA SYNTHETASE"/>
    <property type="match status" value="1"/>
</dbReference>
<evidence type="ECO:0000256" key="1">
    <source>
        <dbReference type="ARBA" id="ARBA00039362"/>
    </source>
</evidence>
<evidence type="ECO:0000313" key="3">
    <source>
        <dbReference type="EMBL" id="KAK2702659.1"/>
    </source>
</evidence>
<comment type="caution">
    <text evidence="3">The sequence shown here is derived from an EMBL/GenBank/DDBJ whole genome shotgun (WGS) entry which is preliminary data.</text>
</comment>
<feature type="region of interest" description="Disordered" evidence="2">
    <location>
        <begin position="137"/>
        <end position="162"/>
    </location>
</feature>
<dbReference type="GO" id="GO:0005524">
    <property type="term" value="F:ATP binding"/>
    <property type="evidence" value="ECO:0007669"/>
    <property type="project" value="InterPro"/>
</dbReference>
<dbReference type="GO" id="GO:0004817">
    <property type="term" value="F:cysteine-tRNA ligase activity"/>
    <property type="evidence" value="ECO:0007669"/>
    <property type="project" value="TreeGrafter"/>
</dbReference>
<proteinExistence type="predicted"/>
<name>A0AA88KUB8_ARTSF</name>
<dbReference type="Proteomes" id="UP001187531">
    <property type="component" value="Unassembled WGS sequence"/>
</dbReference>
<sequence length="229" mass="26466">MMEHTKFCENFNILKSILRQKPEDVNVDYQPFTVEDKTLIATFRRKKEAVHTALCDNINTRSAIDTMQELVSDVYIYLEKQKVPNREVLKNITVFITHMFQVLAVIPKDEFIGFPTETSSATIESPEILIKERDVKRAEEEKKRQEKERKKAEAAAKETEKAALQAIPPGDLFRKETDKYSQFDDHGLLTHDAEGKEISKGLKKKLLKKYESQANVYQDYLHSKAKGNT</sequence>
<evidence type="ECO:0000313" key="4">
    <source>
        <dbReference type="Proteomes" id="UP001187531"/>
    </source>
</evidence>
<reference evidence="3" key="1">
    <citation type="submission" date="2023-07" db="EMBL/GenBank/DDBJ databases">
        <title>Chromosome-level genome assembly of Artemia franciscana.</title>
        <authorList>
            <person name="Jo E."/>
        </authorList>
    </citation>
    <scope>NUCLEOTIDE SEQUENCE</scope>
    <source>
        <tissue evidence="3">Whole body</tissue>
    </source>
</reference>
<keyword evidence="4" id="KW-1185">Reference proteome</keyword>
<protein>
    <recommendedName>
        <fullName evidence="1">Cysteine--tRNA ligase, cytoplasmic</fullName>
    </recommendedName>
</protein>
<dbReference type="GO" id="GO:0006423">
    <property type="term" value="P:cysteinyl-tRNA aminoacylation"/>
    <property type="evidence" value="ECO:0007669"/>
    <property type="project" value="TreeGrafter"/>
</dbReference>
<accession>A0AA88KUB8</accession>
<evidence type="ECO:0000256" key="2">
    <source>
        <dbReference type="SAM" id="MobiDB-lite"/>
    </source>
</evidence>
<dbReference type="InterPro" id="IPR009080">
    <property type="entry name" value="tRNAsynth_Ia_anticodon-bd"/>
</dbReference>
<dbReference type="EMBL" id="JAVRJZ010000204">
    <property type="protein sequence ID" value="KAK2702659.1"/>
    <property type="molecule type" value="Genomic_DNA"/>
</dbReference>
<gene>
    <name evidence="3" type="ORF">QYM36_018734</name>
</gene>
<organism evidence="3 4">
    <name type="scientific">Artemia franciscana</name>
    <name type="common">Brine shrimp</name>
    <name type="synonym">Artemia sanfranciscana</name>
    <dbReference type="NCBI Taxonomy" id="6661"/>
    <lineage>
        <taxon>Eukaryota</taxon>
        <taxon>Metazoa</taxon>
        <taxon>Ecdysozoa</taxon>
        <taxon>Arthropoda</taxon>
        <taxon>Crustacea</taxon>
        <taxon>Branchiopoda</taxon>
        <taxon>Anostraca</taxon>
        <taxon>Artemiidae</taxon>
        <taxon>Artemia</taxon>
    </lineage>
</organism>
<dbReference type="GO" id="GO:0005737">
    <property type="term" value="C:cytoplasm"/>
    <property type="evidence" value="ECO:0007669"/>
    <property type="project" value="TreeGrafter"/>
</dbReference>
<feature type="compositionally biased region" description="Basic and acidic residues" evidence="2">
    <location>
        <begin position="137"/>
        <end position="161"/>
    </location>
</feature>
<dbReference type="PANTHER" id="PTHR10890:SF3">
    <property type="entry name" value="CYSTEINE--TRNA LIGASE, CYTOPLASMIC"/>
    <property type="match status" value="1"/>
</dbReference>
<dbReference type="AlphaFoldDB" id="A0AA88KUB8"/>
<dbReference type="InterPro" id="IPR024909">
    <property type="entry name" value="Cys-tRNA/MSH_ligase"/>
</dbReference>